<accession>A0A1X9NLL4</accession>
<dbReference type="SMART" id="SM00448">
    <property type="entry name" value="REC"/>
    <property type="match status" value="1"/>
</dbReference>
<dbReference type="SUPFAM" id="SSF52172">
    <property type="entry name" value="CheY-like"/>
    <property type="match status" value="1"/>
</dbReference>
<evidence type="ECO:0000259" key="2">
    <source>
        <dbReference type="PROSITE" id="PS50110"/>
    </source>
</evidence>
<dbReference type="InterPro" id="IPR011006">
    <property type="entry name" value="CheY-like_superfamily"/>
</dbReference>
<dbReference type="InterPro" id="IPR001789">
    <property type="entry name" value="Sig_transdc_resp-reg_receiver"/>
</dbReference>
<sequence length="128" mass="14395">MLTRLHVLVVDDMEVMRSMVNSCLKEIGVTHITMCSNGDSAWRTLAGTSIDVIICDWDMPGKSGLELLNLVRSSDQHKTIPFLMLTATTEKERVADAVKAGVNDYLAKPFQSKELEYRVVKLLRKVKQ</sequence>
<proteinExistence type="predicted"/>
<dbReference type="AlphaFoldDB" id="A0A1X9NLL4"/>
<dbReference type="Proteomes" id="UP000193450">
    <property type="component" value="Chromosome"/>
</dbReference>
<dbReference type="Pfam" id="PF00072">
    <property type="entry name" value="Response_reg"/>
    <property type="match status" value="1"/>
</dbReference>
<keyword evidence="1" id="KW-0597">Phosphoprotein</keyword>
<gene>
    <name evidence="3" type="ORF">BST96_03570</name>
</gene>
<dbReference type="STRING" id="716816.BST96_03570"/>
<dbReference type="GO" id="GO:0000160">
    <property type="term" value="P:phosphorelay signal transduction system"/>
    <property type="evidence" value="ECO:0007669"/>
    <property type="project" value="InterPro"/>
</dbReference>
<evidence type="ECO:0000313" key="4">
    <source>
        <dbReference type="Proteomes" id="UP000193450"/>
    </source>
</evidence>
<dbReference type="Gene3D" id="3.40.50.2300">
    <property type="match status" value="1"/>
</dbReference>
<dbReference type="PANTHER" id="PTHR43228:SF1">
    <property type="entry name" value="TWO-COMPONENT RESPONSE REGULATOR ARR22"/>
    <property type="match status" value="1"/>
</dbReference>
<organism evidence="3 4">
    <name type="scientific">Oceanicoccus sagamiensis</name>
    <dbReference type="NCBI Taxonomy" id="716816"/>
    <lineage>
        <taxon>Bacteria</taxon>
        <taxon>Pseudomonadati</taxon>
        <taxon>Pseudomonadota</taxon>
        <taxon>Gammaproteobacteria</taxon>
        <taxon>Cellvibrionales</taxon>
        <taxon>Spongiibacteraceae</taxon>
        <taxon>Oceanicoccus</taxon>
    </lineage>
</organism>
<dbReference type="PANTHER" id="PTHR43228">
    <property type="entry name" value="TWO-COMPONENT RESPONSE REGULATOR"/>
    <property type="match status" value="1"/>
</dbReference>
<dbReference type="KEGG" id="osg:BST96_03570"/>
<dbReference type="PROSITE" id="PS50110">
    <property type="entry name" value="RESPONSE_REGULATORY"/>
    <property type="match status" value="1"/>
</dbReference>
<protein>
    <recommendedName>
        <fullName evidence="2">Response regulatory domain-containing protein</fullName>
    </recommendedName>
</protein>
<evidence type="ECO:0000313" key="3">
    <source>
        <dbReference type="EMBL" id="ARN76289.1"/>
    </source>
</evidence>
<keyword evidence="4" id="KW-1185">Reference proteome</keyword>
<feature type="modified residue" description="4-aspartylphosphate" evidence="1">
    <location>
        <position position="56"/>
    </location>
</feature>
<dbReference type="InterPro" id="IPR052048">
    <property type="entry name" value="ST_Response_Regulator"/>
</dbReference>
<dbReference type="EMBL" id="CP019343">
    <property type="protein sequence ID" value="ARN76289.1"/>
    <property type="molecule type" value="Genomic_DNA"/>
</dbReference>
<evidence type="ECO:0000256" key="1">
    <source>
        <dbReference type="PROSITE-ProRule" id="PRU00169"/>
    </source>
</evidence>
<name>A0A1X9NLL4_9GAMM</name>
<reference evidence="3 4" key="1">
    <citation type="submission" date="2016-11" db="EMBL/GenBank/DDBJ databases">
        <title>Trade-off between light-utilization and light-protection in marine flavobacteria.</title>
        <authorList>
            <person name="Kumagai Y."/>
        </authorList>
    </citation>
    <scope>NUCLEOTIDE SEQUENCE [LARGE SCALE GENOMIC DNA]</scope>
    <source>
        <strain evidence="3 4">NBRC 107125</strain>
    </source>
</reference>
<feature type="domain" description="Response regulatory" evidence="2">
    <location>
        <begin position="6"/>
        <end position="123"/>
    </location>
</feature>